<proteinExistence type="predicted"/>
<dbReference type="GO" id="GO:0015074">
    <property type="term" value="P:DNA integration"/>
    <property type="evidence" value="ECO:0007669"/>
    <property type="project" value="InterPro"/>
</dbReference>
<protein>
    <submittedName>
        <fullName evidence="2">Phage integrase</fullName>
    </submittedName>
</protein>
<dbReference type="GO" id="GO:0006310">
    <property type="term" value="P:DNA recombination"/>
    <property type="evidence" value="ECO:0007669"/>
    <property type="project" value="UniProtKB-KW"/>
</dbReference>
<reference evidence="2" key="1">
    <citation type="journal article" date="2009" name="FEMS Microbiol. Lett.">
        <title>Genomic islands of Pseudomonas aeruginosa.</title>
        <authorList>
            <person name="Battle S.E."/>
            <person name="Rello J."/>
            <person name="Hauser A.R."/>
        </authorList>
    </citation>
    <scope>NUCLEOTIDE SEQUENCE</scope>
    <source>
        <strain evidence="2">PSE9</strain>
    </source>
</reference>
<dbReference type="SUPFAM" id="SSF56349">
    <property type="entry name" value="DNA breaking-rejoining enzymes"/>
    <property type="match status" value="1"/>
</dbReference>
<name>A6N5U0_PSEAI</name>
<dbReference type="EMBL" id="EF611304">
    <property type="protein sequence ID" value="ABR13536.1"/>
    <property type="molecule type" value="Genomic_DNA"/>
</dbReference>
<dbReference type="AlphaFoldDB" id="A6N5U0"/>
<accession>A6N5U0</accession>
<evidence type="ECO:0000256" key="1">
    <source>
        <dbReference type="ARBA" id="ARBA00023172"/>
    </source>
</evidence>
<dbReference type="Gene3D" id="1.10.443.10">
    <property type="entry name" value="Intergrase catalytic core"/>
    <property type="match status" value="1"/>
</dbReference>
<dbReference type="InterPro" id="IPR013762">
    <property type="entry name" value="Integrase-like_cat_sf"/>
</dbReference>
<dbReference type="InterPro" id="IPR011010">
    <property type="entry name" value="DNA_brk_join_enz"/>
</dbReference>
<dbReference type="GO" id="GO:0003677">
    <property type="term" value="F:DNA binding"/>
    <property type="evidence" value="ECO:0007669"/>
    <property type="project" value="InterPro"/>
</dbReference>
<sequence>MPFQPTSSSDLGHWKSAMKTQEEIFELVRTARQRMKELPSKRLTKSTDDGYVREYNRMVGDEGANPEKLWSAICATQSKSTYRRRVAATMHCCRAQLQEALRCQDAAQRVGDMSALRYQVAAIEEVIGILNIVERHKGQCPLENTVRRKSKRSDLKYLPGNWRDQLHKQLEGSKYELAFLAEAVSGCRPGELEKGVKVICSKESGLLTVRIDNGIKVTDEKGQPWREITYRVDQNPLVRALFENCRNAASGAEKIETVVDIEKTTNWRAALSSAGQKLWPRLKFRICPYHLRNAVASDWKRAGLSEEEISAALGHCVNKTSSNYGQFQIGQGAGGLSPVEVRAARPVLNTRTLSPQVNRVSLSPK</sequence>
<organism evidence="2">
    <name type="scientific">Pseudomonas aeruginosa</name>
    <dbReference type="NCBI Taxonomy" id="287"/>
    <lineage>
        <taxon>Bacteria</taxon>
        <taxon>Pseudomonadati</taxon>
        <taxon>Pseudomonadota</taxon>
        <taxon>Gammaproteobacteria</taxon>
        <taxon>Pseudomonadales</taxon>
        <taxon>Pseudomonadaceae</taxon>
        <taxon>Pseudomonas</taxon>
    </lineage>
</organism>
<evidence type="ECO:0000313" key="2">
    <source>
        <dbReference type="EMBL" id="ABR13536.1"/>
    </source>
</evidence>
<keyword evidence="1" id="KW-0233">DNA recombination</keyword>